<comment type="caution">
    <text evidence="2">The sequence shown here is derived from an EMBL/GenBank/DDBJ whole genome shotgun (WGS) entry which is preliminary data.</text>
</comment>
<proteinExistence type="predicted"/>
<dbReference type="Proteomes" id="UP000627573">
    <property type="component" value="Unassembled WGS sequence"/>
</dbReference>
<gene>
    <name evidence="2" type="ORF">I3517_11375</name>
</gene>
<protein>
    <submittedName>
        <fullName evidence="2">Uncharacterized protein</fullName>
    </submittedName>
</protein>
<dbReference type="RefSeq" id="WP_182262679.1">
    <property type="nucleotide sequence ID" value="NZ_JABBPH010000001.1"/>
</dbReference>
<sequence>MTDLSPQGRAHLRKNAQSYGDDVLVDVLDALDAALNERDELRDALVNRIFTTPSTEDAISERAEPTSLARPESSEMLRSGNKGL</sequence>
<dbReference type="AlphaFoldDB" id="A0A8I1D6P6"/>
<evidence type="ECO:0000313" key="2">
    <source>
        <dbReference type="EMBL" id="MBH5143221.1"/>
    </source>
</evidence>
<name>A0A8I1D6P6_RHOER</name>
<dbReference type="EMBL" id="JAECSB010000032">
    <property type="protein sequence ID" value="MBH5143221.1"/>
    <property type="molecule type" value="Genomic_DNA"/>
</dbReference>
<keyword evidence="3" id="KW-1185">Reference proteome</keyword>
<evidence type="ECO:0000313" key="3">
    <source>
        <dbReference type="Proteomes" id="UP000627573"/>
    </source>
</evidence>
<evidence type="ECO:0000256" key="1">
    <source>
        <dbReference type="SAM" id="MobiDB-lite"/>
    </source>
</evidence>
<accession>A0A8I1D6P6</accession>
<reference evidence="2 3" key="1">
    <citation type="submission" date="2020-12" db="EMBL/GenBank/DDBJ databases">
        <title>Draft genome sequence of furan degrading bacterial strain FUR100.</title>
        <authorList>
            <person name="Woiski C."/>
        </authorList>
    </citation>
    <scope>NUCLEOTIDE SEQUENCE [LARGE SCALE GENOMIC DNA]</scope>
    <source>
        <strain evidence="2 3">FUR100</strain>
    </source>
</reference>
<organism evidence="2 3">
    <name type="scientific">Rhodococcus erythropolis</name>
    <name type="common">Arthrobacter picolinophilus</name>
    <dbReference type="NCBI Taxonomy" id="1833"/>
    <lineage>
        <taxon>Bacteria</taxon>
        <taxon>Bacillati</taxon>
        <taxon>Actinomycetota</taxon>
        <taxon>Actinomycetes</taxon>
        <taxon>Mycobacteriales</taxon>
        <taxon>Nocardiaceae</taxon>
        <taxon>Rhodococcus</taxon>
        <taxon>Rhodococcus erythropolis group</taxon>
    </lineage>
</organism>
<feature type="region of interest" description="Disordered" evidence="1">
    <location>
        <begin position="52"/>
        <end position="84"/>
    </location>
</feature>